<dbReference type="Proteomes" id="UP000825701">
    <property type="component" value="Chromosome"/>
</dbReference>
<dbReference type="AlphaFoldDB" id="A0A9E6R4S3"/>
<proteinExistence type="predicted"/>
<accession>A0A9E6R4S3</accession>
<gene>
    <name evidence="1" type="ORF">K6K41_13755</name>
</gene>
<sequence>MTGSAALIAVAAAILLMGVTVSSAVRAEQSCAALIKAGARVIDTYVMDFGPDDKLYVYILRTRSGATEKCTSQRPLRTQGR</sequence>
<keyword evidence="2" id="KW-1185">Reference proteome</keyword>
<dbReference type="KEGG" id="cmet:K6K41_13755"/>
<evidence type="ECO:0000313" key="1">
    <source>
        <dbReference type="EMBL" id="QZN98225.1"/>
    </source>
</evidence>
<organism evidence="1 2">
    <name type="scientific">Chenggangzhangella methanolivorans</name>
    <dbReference type="NCBI Taxonomy" id="1437009"/>
    <lineage>
        <taxon>Bacteria</taxon>
        <taxon>Pseudomonadati</taxon>
        <taxon>Pseudomonadota</taxon>
        <taxon>Alphaproteobacteria</taxon>
        <taxon>Hyphomicrobiales</taxon>
        <taxon>Methylopilaceae</taxon>
        <taxon>Chenggangzhangella</taxon>
    </lineage>
</organism>
<protein>
    <submittedName>
        <fullName evidence="1">Uncharacterized protein</fullName>
    </submittedName>
</protein>
<dbReference type="EMBL" id="CP081869">
    <property type="protein sequence ID" value="QZN98225.1"/>
    <property type="molecule type" value="Genomic_DNA"/>
</dbReference>
<name>A0A9E6R4S3_9HYPH</name>
<dbReference type="RefSeq" id="WP_261401125.1">
    <property type="nucleotide sequence ID" value="NZ_CP081869.1"/>
</dbReference>
<evidence type="ECO:0000313" key="2">
    <source>
        <dbReference type="Proteomes" id="UP000825701"/>
    </source>
</evidence>
<reference evidence="1" key="1">
    <citation type="submission" date="2021-08" db="EMBL/GenBank/DDBJ databases">
        <authorList>
            <person name="Zhang H."/>
            <person name="Xu M."/>
            <person name="Yu Z."/>
            <person name="Yang L."/>
            <person name="Cai Y."/>
        </authorList>
    </citation>
    <scope>NUCLEOTIDE SEQUENCE</scope>
    <source>
        <strain evidence="1">CHL1</strain>
    </source>
</reference>